<dbReference type="AlphaFoldDB" id="A0A167H053"/>
<protein>
    <submittedName>
        <fullName evidence="1">Uncharacterized protein</fullName>
    </submittedName>
</protein>
<dbReference type="STRING" id="1330018.A0A167H053"/>
<organism evidence="1 2">
    <name type="scientific">Calocera viscosa (strain TUFC12733)</name>
    <dbReference type="NCBI Taxonomy" id="1330018"/>
    <lineage>
        <taxon>Eukaryota</taxon>
        <taxon>Fungi</taxon>
        <taxon>Dikarya</taxon>
        <taxon>Basidiomycota</taxon>
        <taxon>Agaricomycotina</taxon>
        <taxon>Dacrymycetes</taxon>
        <taxon>Dacrymycetales</taxon>
        <taxon>Dacrymycetaceae</taxon>
        <taxon>Calocera</taxon>
    </lineage>
</organism>
<dbReference type="OrthoDB" id="1046782at2759"/>
<keyword evidence="2" id="KW-1185">Reference proteome</keyword>
<accession>A0A167H053</accession>
<reference evidence="1 2" key="1">
    <citation type="journal article" date="2016" name="Mol. Biol. Evol.">
        <title>Comparative Genomics of Early-Diverging Mushroom-Forming Fungi Provides Insights into the Origins of Lignocellulose Decay Capabilities.</title>
        <authorList>
            <person name="Nagy L.G."/>
            <person name="Riley R."/>
            <person name="Tritt A."/>
            <person name="Adam C."/>
            <person name="Daum C."/>
            <person name="Floudas D."/>
            <person name="Sun H."/>
            <person name="Yadav J.S."/>
            <person name="Pangilinan J."/>
            <person name="Larsson K.H."/>
            <person name="Matsuura K."/>
            <person name="Barry K."/>
            <person name="Labutti K."/>
            <person name="Kuo R."/>
            <person name="Ohm R.A."/>
            <person name="Bhattacharya S.S."/>
            <person name="Shirouzu T."/>
            <person name="Yoshinaga Y."/>
            <person name="Martin F.M."/>
            <person name="Grigoriev I.V."/>
            <person name="Hibbett D.S."/>
        </authorList>
    </citation>
    <scope>NUCLEOTIDE SEQUENCE [LARGE SCALE GENOMIC DNA]</scope>
    <source>
        <strain evidence="1 2">TUFC12733</strain>
    </source>
</reference>
<name>A0A167H053_CALVF</name>
<dbReference type="EMBL" id="KV417329">
    <property type="protein sequence ID" value="KZO91091.1"/>
    <property type="molecule type" value="Genomic_DNA"/>
</dbReference>
<gene>
    <name evidence="1" type="ORF">CALVIDRAFT_542142</name>
</gene>
<sequence length="194" mass="21861">MPNISEPAPLDGEFLDDLEVLYSDEAVGEPRLAVREAWDQGADINKGFGGKYVWLIPHYTREESHGSTSWAIMITNIVQSGRADLAKGAGGYFRYLDRYSVREKAERIREVYLIRGKEHLEEAKTKGWISGHTDDINRDRGGDYLYLVWKNVPKVQRAGLAAEEHNKEQVEETKAVVKIDPVNAEKFGAEVAKA</sequence>
<evidence type="ECO:0000313" key="1">
    <source>
        <dbReference type="EMBL" id="KZO91091.1"/>
    </source>
</evidence>
<proteinExistence type="predicted"/>
<dbReference type="Proteomes" id="UP000076738">
    <property type="component" value="Unassembled WGS sequence"/>
</dbReference>
<evidence type="ECO:0000313" key="2">
    <source>
        <dbReference type="Proteomes" id="UP000076738"/>
    </source>
</evidence>